<sequence length="288" mass="31421">MRFCRFQDDRGERLGIVEDHFVADISPVVEMLPSHRWPFPPGDPLVAHLQLIREHAPRLLDAAPRRALSAVRLLSPVANPSKLAAAPVNYLSHLAEAQADPATFHAHQLQRIQEVGLFLKASSSLAGPGEGVALRHTDRRNDHELELAVVIGRTADRVSVERAMDYVAGYAIGLDMTVRGPQERSLRKSIDSYSVLGPWLVTADEIADPANLELELRVNGELRQRANTRDLVVGIPQLIAWASSYYTLHPGDVIYTGTPDGVGPVVPGDLIEASIEGIGAMRVPVRAA</sequence>
<dbReference type="AlphaFoldDB" id="F8GYG1"/>
<feature type="domain" description="Fumarylacetoacetase-like C-terminal" evidence="4">
    <location>
        <begin position="85"/>
        <end position="285"/>
    </location>
</feature>
<proteinExistence type="inferred from homology"/>
<dbReference type="Pfam" id="PF01557">
    <property type="entry name" value="FAA_hydrolase"/>
    <property type="match status" value="1"/>
</dbReference>
<comment type="similarity">
    <text evidence="2">Belongs to the FAH family.</text>
</comment>
<dbReference type="GO" id="GO:0044281">
    <property type="term" value="P:small molecule metabolic process"/>
    <property type="evidence" value="ECO:0007669"/>
    <property type="project" value="UniProtKB-ARBA"/>
</dbReference>
<accession>F8GYG1</accession>
<dbReference type="GeneID" id="34307539"/>
<evidence type="ECO:0000313" key="6">
    <source>
        <dbReference type="Proteomes" id="UP000006798"/>
    </source>
</evidence>
<name>F8GYG1_CUPNN</name>
<dbReference type="PANTHER" id="PTHR42796">
    <property type="entry name" value="FUMARYLACETOACETATE HYDROLASE DOMAIN-CONTAINING PROTEIN 2A-RELATED"/>
    <property type="match status" value="1"/>
</dbReference>
<dbReference type="EMBL" id="CP002880">
    <property type="protein sequence ID" value="AEI82902.1"/>
    <property type="molecule type" value="Genomic_DNA"/>
</dbReference>
<dbReference type="RefSeq" id="WP_013954185.1">
    <property type="nucleotide sequence ID" value="NC_015724.1"/>
</dbReference>
<dbReference type="InterPro" id="IPR051121">
    <property type="entry name" value="FAH"/>
</dbReference>
<dbReference type="GO" id="GO:0016853">
    <property type="term" value="F:isomerase activity"/>
    <property type="evidence" value="ECO:0007669"/>
    <property type="project" value="UniProtKB-KW"/>
</dbReference>
<dbReference type="HOGENOM" id="CLU_028458_3_1_4"/>
<dbReference type="Gene3D" id="3.90.850.10">
    <property type="entry name" value="Fumarylacetoacetase-like, C-terminal domain"/>
    <property type="match status" value="1"/>
</dbReference>
<keyword evidence="5" id="KW-0413">Isomerase</keyword>
<keyword evidence="3" id="KW-0479">Metal-binding</keyword>
<dbReference type="PANTHER" id="PTHR42796:SF4">
    <property type="entry name" value="FUMARYLACETOACETATE HYDROLASE DOMAIN-CONTAINING PROTEIN 2A"/>
    <property type="match status" value="1"/>
</dbReference>
<organism evidence="5 6">
    <name type="scientific">Cupriavidus necator (strain ATCC 43291 / DSM 13513 / CCUG 52238 / LMG 8453 / N-1)</name>
    <name type="common">Ralstonia eutropha</name>
    <dbReference type="NCBI Taxonomy" id="1042878"/>
    <lineage>
        <taxon>Bacteria</taxon>
        <taxon>Pseudomonadati</taxon>
        <taxon>Pseudomonadota</taxon>
        <taxon>Betaproteobacteria</taxon>
        <taxon>Burkholderiales</taxon>
        <taxon>Burkholderiaceae</taxon>
        <taxon>Cupriavidus</taxon>
    </lineage>
</organism>
<gene>
    <name evidence="5" type="ordered locus">CNE_BB2p00880</name>
</gene>
<dbReference type="InterPro" id="IPR011234">
    <property type="entry name" value="Fumarylacetoacetase-like_C"/>
</dbReference>
<dbReference type="GO" id="GO:0046872">
    <property type="term" value="F:metal ion binding"/>
    <property type="evidence" value="ECO:0007669"/>
    <property type="project" value="UniProtKB-KW"/>
</dbReference>
<dbReference type="InterPro" id="IPR036663">
    <property type="entry name" value="Fumarylacetoacetase_C_sf"/>
</dbReference>
<keyword evidence="5" id="KW-0614">Plasmid</keyword>
<evidence type="ECO:0000259" key="4">
    <source>
        <dbReference type="Pfam" id="PF01557"/>
    </source>
</evidence>
<protein>
    <submittedName>
        <fullName evidence="5">2-hydroxyhepta-2,4-diene-1,7-dioate isomerase</fullName>
    </submittedName>
</protein>
<evidence type="ECO:0000256" key="1">
    <source>
        <dbReference type="ARBA" id="ARBA00001946"/>
    </source>
</evidence>
<dbReference type="Proteomes" id="UP000006798">
    <property type="component" value="Plasmid pBB2"/>
</dbReference>
<evidence type="ECO:0000256" key="2">
    <source>
        <dbReference type="ARBA" id="ARBA00010211"/>
    </source>
</evidence>
<dbReference type="KEGG" id="cnc:CNE_BB2p00880"/>
<comment type="cofactor">
    <cofactor evidence="1">
        <name>Mg(2+)</name>
        <dbReference type="ChEBI" id="CHEBI:18420"/>
    </cofactor>
</comment>
<reference evidence="5 6" key="1">
    <citation type="journal article" date="2011" name="J. Bacteriol.">
        <title>Complete genome sequence of the type strain Cupriavidus necator N-1.</title>
        <authorList>
            <person name="Poehlein A."/>
            <person name="Kusian B."/>
            <person name="Friedrich B."/>
            <person name="Daniel R."/>
            <person name="Bowien B."/>
        </authorList>
    </citation>
    <scope>NUCLEOTIDE SEQUENCE [LARGE SCALE GENOMIC DNA]</scope>
    <source>
        <strain evidence="6">ATCC 43291 / DSM 13513 / CCUG 52238 / LMG 8453 / N-1</strain>
        <plasmid evidence="5 6">pBB2</plasmid>
    </source>
</reference>
<evidence type="ECO:0000313" key="5">
    <source>
        <dbReference type="EMBL" id="AEI82902.1"/>
    </source>
</evidence>
<geneLocation type="plasmid" evidence="5 6">
    <name>pBB2</name>
</geneLocation>
<evidence type="ECO:0000256" key="3">
    <source>
        <dbReference type="ARBA" id="ARBA00022723"/>
    </source>
</evidence>
<dbReference type="SUPFAM" id="SSF56529">
    <property type="entry name" value="FAH"/>
    <property type="match status" value="1"/>
</dbReference>